<dbReference type="EMBL" id="CP159534">
    <property type="protein sequence ID" value="XCJ69959.1"/>
    <property type="molecule type" value="Genomic_DNA"/>
</dbReference>
<name>A0AAU8INP4_9ACTN</name>
<proteinExistence type="predicted"/>
<dbReference type="RefSeq" id="WP_353941621.1">
    <property type="nucleotide sequence ID" value="NZ_CP159534.1"/>
</dbReference>
<accession>A0AAU8INP4</accession>
<feature type="chain" id="PRO_5043493468" description="SH3 domain-containing protein" evidence="1">
    <location>
        <begin position="33"/>
        <end position="125"/>
    </location>
</feature>
<protein>
    <recommendedName>
        <fullName evidence="3">SH3 domain-containing protein</fullName>
    </recommendedName>
</protein>
<dbReference type="KEGG" id="stac:ABII15_08265"/>
<dbReference type="AlphaFoldDB" id="A0AAU8INP4"/>
<gene>
    <name evidence="2" type="ORF">ABII15_08265</name>
</gene>
<reference evidence="2" key="1">
    <citation type="submission" date="2024-06" db="EMBL/GenBank/DDBJ databases">
        <title>Streptomyces sp. strain HUAS MG91 genome sequences.</title>
        <authorList>
            <person name="Mo P."/>
        </authorList>
    </citation>
    <scope>NUCLEOTIDE SEQUENCE</scope>
    <source>
        <strain evidence="2">HUAS MG91</strain>
    </source>
</reference>
<feature type="signal peptide" evidence="1">
    <location>
        <begin position="1"/>
        <end position="32"/>
    </location>
</feature>
<organism evidence="2">
    <name type="scientific">Streptomyces tabacisoli</name>
    <dbReference type="NCBI Taxonomy" id="3156398"/>
    <lineage>
        <taxon>Bacteria</taxon>
        <taxon>Bacillati</taxon>
        <taxon>Actinomycetota</taxon>
        <taxon>Actinomycetes</taxon>
        <taxon>Kitasatosporales</taxon>
        <taxon>Streptomycetaceae</taxon>
        <taxon>Streptomyces</taxon>
    </lineage>
</organism>
<keyword evidence="1" id="KW-0732">Signal</keyword>
<sequence length="125" mass="13541">MKIKKSIPSLLAVTAALTFGMSAGVGTTPASAASNCGGIWSVRNNSSAIERVIDPSAPIKEYPFGECRTVETLDDGAIFYAWCFTHNKYGNIWIYGRSAKTDRMGYVFDDHLIGTNHGSLNLCTE</sequence>
<evidence type="ECO:0008006" key="3">
    <source>
        <dbReference type="Google" id="ProtNLM"/>
    </source>
</evidence>
<evidence type="ECO:0000313" key="2">
    <source>
        <dbReference type="EMBL" id="XCJ69959.1"/>
    </source>
</evidence>
<evidence type="ECO:0000256" key="1">
    <source>
        <dbReference type="SAM" id="SignalP"/>
    </source>
</evidence>